<dbReference type="EMBL" id="JAAXOM010000008">
    <property type="protein sequence ID" value="NKX90959.1"/>
    <property type="molecule type" value="Genomic_DNA"/>
</dbReference>
<organism evidence="2 3">
    <name type="scientific">Nocardia coubleae</name>
    <dbReference type="NCBI Taxonomy" id="356147"/>
    <lineage>
        <taxon>Bacteria</taxon>
        <taxon>Bacillati</taxon>
        <taxon>Actinomycetota</taxon>
        <taxon>Actinomycetes</taxon>
        <taxon>Mycobacteriales</taxon>
        <taxon>Nocardiaceae</taxon>
        <taxon>Nocardia</taxon>
    </lineage>
</organism>
<proteinExistence type="predicted"/>
<dbReference type="AlphaFoldDB" id="A0A846WBU7"/>
<name>A0A846WBU7_9NOCA</name>
<gene>
    <name evidence="2" type="ORF">HGA10_27110</name>
</gene>
<dbReference type="Proteomes" id="UP000572007">
    <property type="component" value="Unassembled WGS sequence"/>
</dbReference>
<dbReference type="PROSITE" id="PS51257">
    <property type="entry name" value="PROKAR_LIPOPROTEIN"/>
    <property type="match status" value="1"/>
</dbReference>
<comment type="caution">
    <text evidence="2">The sequence shown here is derived from an EMBL/GenBank/DDBJ whole genome shotgun (WGS) entry which is preliminary data.</text>
</comment>
<accession>A0A846WBU7</accession>
<sequence length="149" mass="16353">MTARYLIPLLAAMLLAAMGCSSPASESSEPSAEVRHDQEPLTKRFPLIDEPVSVSWITWNNEEGRVPGPTTYWIQAVVELRPEIADEMRSKFNLSSSQPKPFEPALEPSVPSVSYVSGPEINSAFSVNGWKSSVYLQADGQTLLIDTVD</sequence>
<reference evidence="2 3" key="1">
    <citation type="submission" date="2020-04" db="EMBL/GenBank/DDBJ databases">
        <title>MicrobeNet Type strains.</title>
        <authorList>
            <person name="Nicholson A.C."/>
        </authorList>
    </citation>
    <scope>NUCLEOTIDE SEQUENCE [LARGE SCALE GENOMIC DNA]</scope>
    <source>
        <strain evidence="2 3">DSM 44960</strain>
    </source>
</reference>
<feature type="chain" id="PRO_5039632763" description="Lipoprotein" evidence="1">
    <location>
        <begin position="25"/>
        <end position="149"/>
    </location>
</feature>
<dbReference type="RefSeq" id="WP_157105112.1">
    <property type="nucleotide sequence ID" value="NZ_JAAXOM010000008.1"/>
</dbReference>
<feature type="signal peptide" evidence="1">
    <location>
        <begin position="1"/>
        <end position="24"/>
    </location>
</feature>
<keyword evidence="1" id="KW-0732">Signal</keyword>
<evidence type="ECO:0000313" key="2">
    <source>
        <dbReference type="EMBL" id="NKX90959.1"/>
    </source>
</evidence>
<protein>
    <recommendedName>
        <fullName evidence="4">Lipoprotein</fullName>
    </recommendedName>
</protein>
<keyword evidence="3" id="KW-1185">Reference proteome</keyword>
<evidence type="ECO:0008006" key="4">
    <source>
        <dbReference type="Google" id="ProtNLM"/>
    </source>
</evidence>
<evidence type="ECO:0000256" key="1">
    <source>
        <dbReference type="SAM" id="SignalP"/>
    </source>
</evidence>
<evidence type="ECO:0000313" key="3">
    <source>
        <dbReference type="Proteomes" id="UP000572007"/>
    </source>
</evidence>